<dbReference type="EMBL" id="CM056813">
    <property type="protein sequence ID" value="KAJ8641114.1"/>
    <property type="molecule type" value="Genomic_DNA"/>
</dbReference>
<name>A0ACC2M715_PERAE</name>
<proteinExistence type="predicted"/>
<evidence type="ECO:0000313" key="1">
    <source>
        <dbReference type="EMBL" id="KAJ8641114.1"/>
    </source>
</evidence>
<sequence>MADKESSSTDDQRANNDPFFVHHSDNPTAVLVSPLLTGDNYSTWLRAMTMALRAKNKLCFVDGTTEPPTDIKELQQWQRCNDLVSSWILNSTEGEIRASILYAETAREIWLDLSNRFTQTNAPKIYQLKQSIASLKQEDTSASTYFTKMKALWDELNSLTVVKSCTCGHGKASAIQQEQDRAMEFLQGLHDRFSALRSQILLMDPFPNATKIYALVRQEEKQQEIHSLSPSVNAPEAAALSVNPAHASTPNGRPSHSSNRSNNGQRNNGRDNRRNGRPTLHCDYCGYNNHTKEVCYRLHGFPNAQSRTLPRNQNFSGSSSSRPQQSDAQGLVSSPPITQEQYNKILAMLSLDSINGQANLAVFAHNAHIKHKFDQRAKPGVFVGYPYAQKGYRIYDVHSKTIYVSRDVVFHETIFPFHDVVPNPTPSPVIPLPIEDHPRYDCASFPAPTTHSPSPQVQTEHPPILAQQDYVHTAPAEAQTKPPNSSLPEDIPQAILPTSVIRSTRERRPPSYLQDYNCSAVTPVALPHPTASTQAGILYPLEHVEYHSDTEDPDSMRGYTGKLFPPHKTTRFDTFSSIQYPIRGADNDSLSLIHQSPCICTFA</sequence>
<evidence type="ECO:0000313" key="2">
    <source>
        <dbReference type="Proteomes" id="UP001234297"/>
    </source>
</evidence>
<reference evidence="1 2" key="1">
    <citation type="journal article" date="2022" name="Hortic Res">
        <title>A haplotype resolved chromosomal level avocado genome allows analysis of novel avocado genes.</title>
        <authorList>
            <person name="Nath O."/>
            <person name="Fletcher S.J."/>
            <person name="Hayward A."/>
            <person name="Shaw L.M."/>
            <person name="Masouleh A.K."/>
            <person name="Furtado A."/>
            <person name="Henry R.J."/>
            <person name="Mitter N."/>
        </authorList>
    </citation>
    <scope>NUCLEOTIDE SEQUENCE [LARGE SCALE GENOMIC DNA]</scope>
    <source>
        <strain evidence="2">cv. Hass</strain>
    </source>
</reference>
<comment type="caution">
    <text evidence="1">The sequence shown here is derived from an EMBL/GenBank/DDBJ whole genome shotgun (WGS) entry which is preliminary data.</text>
</comment>
<protein>
    <submittedName>
        <fullName evidence="1">Uncharacterized protein</fullName>
    </submittedName>
</protein>
<keyword evidence="2" id="KW-1185">Reference proteome</keyword>
<organism evidence="1 2">
    <name type="scientific">Persea americana</name>
    <name type="common">Avocado</name>
    <dbReference type="NCBI Taxonomy" id="3435"/>
    <lineage>
        <taxon>Eukaryota</taxon>
        <taxon>Viridiplantae</taxon>
        <taxon>Streptophyta</taxon>
        <taxon>Embryophyta</taxon>
        <taxon>Tracheophyta</taxon>
        <taxon>Spermatophyta</taxon>
        <taxon>Magnoliopsida</taxon>
        <taxon>Magnoliidae</taxon>
        <taxon>Laurales</taxon>
        <taxon>Lauraceae</taxon>
        <taxon>Persea</taxon>
    </lineage>
</organism>
<gene>
    <name evidence="1" type="ORF">MRB53_017808</name>
</gene>
<dbReference type="Proteomes" id="UP001234297">
    <property type="component" value="Chromosome 5"/>
</dbReference>
<accession>A0ACC2M715</accession>